<keyword evidence="9" id="KW-1029">Fimbrium biogenesis</keyword>
<keyword evidence="7 9" id="KW-0472">Membrane</keyword>
<dbReference type="Gene3D" id="2.60.40.2070">
    <property type="match status" value="1"/>
</dbReference>
<organism evidence="13 14">
    <name type="scientific">Citrobacter telavivensis</name>
    <dbReference type="NCBI Taxonomy" id="2653932"/>
    <lineage>
        <taxon>Bacteria</taxon>
        <taxon>Pseudomonadati</taxon>
        <taxon>Pseudomonadota</taxon>
        <taxon>Gammaproteobacteria</taxon>
        <taxon>Enterobacterales</taxon>
        <taxon>Enterobacteriaceae</taxon>
        <taxon>Citrobacter</taxon>
    </lineage>
</organism>
<dbReference type="InterPro" id="IPR043142">
    <property type="entry name" value="PapC-like_C_sf"/>
</dbReference>
<evidence type="ECO:0000256" key="2">
    <source>
        <dbReference type="ARBA" id="ARBA00008064"/>
    </source>
</evidence>
<evidence type="ECO:0000313" key="14">
    <source>
        <dbReference type="Proteomes" id="UP000475079"/>
    </source>
</evidence>
<name>A0A6L5E983_9ENTR</name>
<gene>
    <name evidence="13" type="ORF">GBB84_14245</name>
</gene>
<dbReference type="Gene3D" id="2.60.40.2610">
    <property type="entry name" value="Outer membrane usher protein FimD, plug domain"/>
    <property type="match status" value="1"/>
</dbReference>
<dbReference type="InterPro" id="IPR042186">
    <property type="entry name" value="FimD_plug_dom"/>
</dbReference>
<dbReference type="SUPFAM" id="SSF141729">
    <property type="entry name" value="FimD N-terminal domain-like"/>
    <property type="match status" value="1"/>
</dbReference>
<evidence type="ECO:0000256" key="5">
    <source>
        <dbReference type="ARBA" id="ARBA00022692"/>
    </source>
</evidence>
<evidence type="ECO:0000256" key="9">
    <source>
        <dbReference type="RuleBase" id="RU003884"/>
    </source>
</evidence>
<dbReference type="Pfam" id="PF13954">
    <property type="entry name" value="PapC_N"/>
    <property type="match status" value="1"/>
</dbReference>
<evidence type="ECO:0000259" key="12">
    <source>
        <dbReference type="Pfam" id="PF13954"/>
    </source>
</evidence>
<dbReference type="PANTHER" id="PTHR30451:SF20">
    <property type="entry name" value="FIMBRIAE USHER"/>
    <property type="match status" value="1"/>
</dbReference>
<comment type="caution">
    <text evidence="13">The sequence shown here is derived from an EMBL/GenBank/DDBJ whole genome shotgun (WGS) entry which is preliminary data.</text>
</comment>
<feature type="domain" description="PapC N-terminal" evidence="12">
    <location>
        <begin position="43"/>
        <end position="188"/>
    </location>
</feature>
<dbReference type="FunFam" id="2.60.40.3110:FF:000001">
    <property type="entry name" value="Putative fimbrial outer membrane usher"/>
    <property type="match status" value="1"/>
</dbReference>
<dbReference type="EMBL" id="WHIY01000009">
    <property type="protein sequence ID" value="MPQ52067.1"/>
    <property type="molecule type" value="Genomic_DNA"/>
</dbReference>
<keyword evidence="5 9" id="KW-0812">Transmembrane</keyword>
<dbReference type="Gene3D" id="3.10.20.410">
    <property type="match status" value="1"/>
</dbReference>
<keyword evidence="3 9" id="KW-0813">Transport</keyword>
<dbReference type="PANTHER" id="PTHR30451">
    <property type="entry name" value="OUTER MEMBRANE USHER PROTEIN"/>
    <property type="match status" value="1"/>
</dbReference>
<feature type="chain" id="PRO_5026664320" evidence="10">
    <location>
        <begin position="38"/>
        <end position="853"/>
    </location>
</feature>
<evidence type="ECO:0000256" key="8">
    <source>
        <dbReference type="ARBA" id="ARBA00023237"/>
    </source>
</evidence>
<dbReference type="Pfam" id="PF00577">
    <property type="entry name" value="Usher"/>
    <property type="match status" value="1"/>
</dbReference>
<evidence type="ECO:0000256" key="3">
    <source>
        <dbReference type="ARBA" id="ARBA00022448"/>
    </source>
</evidence>
<evidence type="ECO:0000313" key="13">
    <source>
        <dbReference type="EMBL" id="MPQ52067.1"/>
    </source>
</evidence>
<dbReference type="InterPro" id="IPR025885">
    <property type="entry name" value="PapC_N"/>
</dbReference>
<dbReference type="Gene3D" id="2.60.40.3110">
    <property type="match status" value="1"/>
</dbReference>
<evidence type="ECO:0000256" key="7">
    <source>
        <dbReference type="ARBA" id="ARBA00023136"/>
    </source>
</evidence>
<evidence type="ECO:0000256" key="10">
    <source>
        <dbReference type="SAM" id="SignalP"/>
    </source>
</evidence>
<dbReference type="AlphaFoldDB" id="A0A6L5E983"/>
<reference evidence="13 14" key="1">
    <citation type="submission" date="2019-10" db="EMBL/GenBank/DDBJ databases">
        <title>Characterization of a new Citrobacter species.</title>
        <authorList>
            <person name="Goncalves Ribeiro T."/>
            <person name="Izdebski R."/>
            <person name="Urbanowicz P."/>
            <person name="Carmeli Y."/>
            <person name="Gniadkowski M."/>
            <person name="Peixe L."/>
        </authorList>
    </citation>
    <scope>NUCLEOTIDE SEQUENCE [LARGE SCALE GENOMIC DNA]</scope>
    <source>
        <strain evidence="13 14">NMI7905_11</strain>
    </source>
</reference>
<dbReference type="GO" id="GO:0009279">
    <property type="term" value="C:cell outer membrane"/>
    <property type="evidence" value="ECO:0007669"/>
    <property type="project" value="UniProtKB-SubCell"/>
</dbReference>
<accession>A0A6L5E983</accession>
<proteinExistence type="inferred from homology"/>
<dbReference type="PROSITE" id="PS01151">
    <property type="entry name" value="FIMBRIAL_USHER"/>
    <property type="match status" value="1"/>
</dbReference>
<keyword evidence="8 9" id="KW-0998">Cell outer membrane</keyword>
<feature type="domain" description="PapC-like C-terminal" evidence="11">
    <location>
        <begin position="766"/>
        <end position="830"/>
    </location>
</feature>
<evidence type="ECO:0000256" key="1">
    <source>
        <dbReference type="ARBA" id="ARBA00004571"/>
    </source>
</evidence>
<keyword evidence="4" id="KW-1134">Transmembrane beta strand</keyword>
<evidence type="ECO:0000256" key="4">
    <source>
        <dbReference type="ARBA" id="ARBA00022452"/>
    </source>
</evidence>
<keyword evidence="6 10" id="KW-0732">Signal</keyword>
<dbReference type="Pfam" id="PF13953">
    <property type="entry name" value="PapC_C"/>
    <property type="match status" value="1"/>
</dbReference>
<dbReference type="RefSeq" id="WP_152400706.1">
    <property type="nucleotide sequence ID" value="NZ_WHIY01000009.1"/>
</dbReference>
<evidence type="ECO:0000256" key="6">
    <source>
        <dbReference type="ARBA" id="ARBA00022729"/>
    </source>
</evidence>
<dbReference type="InterPro" id="IPR018030">
    <property type="entry name" value="Fimbrial_membr_usher_CS"/>
</dbReference>
<protein>
    <submittedName>
        <fullName evidence="13">Fimbria/pilus outer membrane usher protein</fullName>
    </submittedName>
</protein>
<comment type="similarity">
    <text evidence="2 9">Belongs to the fimbrial export usher family.</text>
</comment>
<dbReference type="Proteomes" id="UP000475079">
    <property type="component" value="Unassembled WGS sequence"/>
</dbReference>
<dbReference type="InterPro" id="IPR037224">
    <property type="entry name" value="PapC_N_sf"/>
</dbReference>
<dbReference type="InterPro" id="IPR025949">
    <property type="entry name" value="PapC-like_C"/>
</dbReference>
<dbReference type="GO" id="GO:0009297">
    <property type="term" value="P:pilus assembly"/>
    <property type="evidence" value="ECO:0007669"/>
    <property type="project" value="InterPro"/>
</dbReference>
<keyword evidence="14" id="KW-1185">Reference proteome</keyword>
<dbReference type="InterPro" id="IPR000015">
    <property type="entry name" value="Fimb_usher"/>
</dbReference>
<feature type="signal peptide" evidence="10">
    <location>
        <begin position="1"/>
        <end position="37"/>
    </location>
</feature>
<evidence type="ECO:0000259" key="11">
    <source>
        <dbReference type="Pfam" id="PF13953"/>
    </source>
</evidence>
<dbReference type="GO" id="GO:0015473">
    <property type="term" value="F:fimbrial usher porin activity"/>
    <property type="evidence" value="ECO:0007669"/>
    <property type="project" value="InterPro"/>
</dbReference>
<comment type="subcellular location">
    <subcellularLocation>
        <location evidence="1 9">Cell outer membrane</location>
        <topology evidence="1 9">Multi-pass membrane protein</topology>
    </subcellularLocation>
</comment>
<sequence length="853" mass="93815">MSINYKIAHNAISCSLRLTRVAQFIIFSFVSVQVAFADTDDVQFNSDFLRSAIDVSNYSRGNPVPQGQYHVDLYVNDKWKGRGDVKFENDKSNPLVARPCFTLKLVSMLGIDIDKIEPEMRQLLKTDDSCVRINDISPDLTAYYDVTSQRINVQAPQIWQLRQVRGYVNPELWDNGIPAATLQYDYNAWHADMSGSDAISSQYLGLMGGLNWDAWRLRYRGIFNWNNDKGWQYDSTSTYLERGIIPLRSKLVMGDSTTDGQVFDSVGFRGVMLTSDDRMYEDSQRGYAPVITGVANTNALVSVSQRGVHIYQSTVPPGAFRIDDLYPNGTGGDLLVTVKEADGSEHSFTVTYASIAELLRPGTSRYSLMAGRYRNSSVNEKPQIAMGTFRHGFTNLLTTYTGAIGGEDYQSVAGGIALNTPVGAFSADITHARTTFADDSKREGQSIRFSFAKILPVVDTNITLASYRYSSSGYYDIDDAMLMRDLERTNKGAYSSSINRKNRLQLSATQTISDTLGSINISASTQDYWNKSGRDTEYQLGYTNAFKWFNFNLNASRTRDLVKDKWDNKIAIGISLPLGNSARSAYLSSTYVQESGHRGLQNSIAGTSGENRQYNWSAFANQDHYDHSSSKTTGGASGNWTSPWTTLGGNFSAGQGYQQYGMNLSGGAIAWQNGIVLTPIMGDTMAVIEAEHAGGAKVTNNSSLSLNRSGNAAVPYLSPYRQNTIELDPKGLSNDVSLDVTSQNSVPTAGAVVLMKYATDKGYSVLFTLQHAGESLPFGADVVDERGNTVGYIAQGGQSFARVKNLSGTLRVKWGSAVGQQCQFSYRLSEQKSANTADLRRADAVCQSLRSEK</sequence>